<feature type="region of interest" description="Disordered" evidence="1">
    <location>
        <begin position="138"/>
        <end position="175"/>
    </location>
</feature>
<protein>
    <submittedName>
        <fullName evidence="2">Uncharacterized protein</fullName>
    </submittedName>
</protein>
<feature type="compositionally biased region" description="Polar residues" evidence="1">
    <location>
        <begin position="1"/>
        <end position="14"/>
    </location>
</feature>
<dbReference type="Proteomes" id="UP001603857">
    <property type="component" value="Unassembled WGS sequence"/>
</dbReference>
<name>A0ABD1M368_9FABA</name>
<reference evidence="2 3" key="1">
    <citation type="submission" date="2024-08" db="EMBL/GenBank/DDBJ databases">
        <title>Insights into the chromosomal genome structure of Flemingia macrophylla.</title>
        <authorList>
            <person name="Ding Y."/>
            <person name="Zhao Y."/>
            <person name="Bi W."/>
            <person name="Wu M."/>
            <person name="Zhao G."/>
            <person name="Gong Y."/>
            <person name="Li W."/>
            <person name="Zhang P."/>
        </authorList>
    </citation>
    <scope>NUCLEOTIDE SEQUENCE [LARGE SCALE GENOMIC DNA]</scope>
    <source>
        <strain evidence="2">DYQJB</strain>
        <tissue evidence="2">Leaf</tissue>
    </source>
</reference>
<comment type="caution">
    <text evidence="2">The sequence shown here is derived from an EMBL/GenBank/DDBJ whole genome shotgun (WGS) entry which is preliminary data.</text>
</comment>
<evidence type="ECO:0000313" key="2">
    <source>
        <dbReference type="EMBL" id="KAL2330252.1"/>
    </source>
</evidence>
<sequence>MNGHTSPKPSTSKGPQKHSIQAALRPDNHEGNSMSSTITRGSETSSSKLLLPIPITTTMMSSNNYTVDDHPLSAPSRDDMENLVLHDNHHDAAEETKSFSTNYRSAMSTLPESHHHHPLSPPIVGTPADFDPRRTCISPIPQTLTPPSRTSTLPPMPRQFMRRSTGAAPRRAWWT</sequence>
<evidence type="ECO:0000256" key="1">
    <source>
        <dbReference type="SAM" id="MobiDB-lite"/>
    </source>
</evidence>
<feature type="region of interest" description="Disordered" evidence="1">
    <location>
        <begin position="1"/>
        <end position="48"/>
    </location>
</feature>
<organism evidence="2 3">
    <name type="scientific">Flemingia macrophylla</name>
    <dbReference type="NCBI Taxonomy" id="520843"/>
    <lineage>
        <taxon>Eukaryota</taxon>
        <taxon>Viridiplantae</taxon>
        <taxon>Streptophyta</taxon>
        <taxon>Embryophyta</taxon>
        <taxon>Tracheophyta</taxon>
        <taxon>Spermatophyta</taxon>
        <taxon>Magnoliopsida</taxon>
        <taxon>eudicotyledons</taxon>
        <taxon>Gunneridae</taxon>
        <taxon>Pentapetalae</taxon>
        <taxon>rosids</taxon>
        <taxon>fabids</taxon>
        <taxon>Fabales</taxon>
        <taxon>Fabaceae</taxon>
        <taxon>Papilionoideae</taxon>
        <taxon>50 kb inversion clade</taxon>
        <taxon>NPAAA clade</taxon>
        <taxon>indigoferoid/millettioid clade</taxon>
        <taxon>Phaseoleae</taxon>
        <taxon>Flemingia</taxon>
    </lineage>
</organism>
<feature type="compositionally biased region" description="Polar residues" evidence="1">
    <location>
        <begin position="31"/>
        <end position="48"/>
    </location>
</feature>
<dbReference type="AlphaFoldDB" id="A0ABD1M368"/>
<keyword evidence="3" id="KW-1185">Reference proteome</keyword>
<evidence type="ECO:0000313" key="3">
    <source>
        <dbReference type="Proteomes" id="UP001603857"/>
    </source>
</evidence>
<dbReference type="EMBL" id="JBGMDY010000006">
    <property type="protein sequence ID" value="KAL2330252.1"/>
    <property type="molecule type" value="Genomic_DNA"/>
</dbReference>
<proteinExistence type="predicted"/>
<accession>A0ABD1M368</accession>
<feature type="compositionally biased region" description="Low complexity" evidence="1">
    <location>
        <begin position="141"/>
        <end position="153"/>
    </location>
</feature>
<gene>
    <name evidence="2" type="ORF">Fmac_017833</name>
</gene>